<gene>
    <name evidence="2" type="ORF">VFPBJ_00387</name>
</gene>
<reference evidence="2 3" key="1">
    <citation type="submission" date="2016-01" db="EMBL/GenBank/DDBJ databases">
        <title>Biosynthesis of antibiotic leucinostatins and their inhibition on Phytophthora in bio-control Purpureocillium lilacinum.</title>
        <authorList>
            <person name="Wang G."/>
            <person name="Liu Z."/>
            <person name="Lin R."/>
            <person name="Li E."/>
            <person name="Mao Z."/>
            <person name="Ling J."/>
            <person name="Yin W."/>
            <person name="Xie B."/>
        </authorList>
    </citation>
    <scope>NUCLEOTIDE SEQUENCE [LARGE SCALE GENOMIC DNA]</scope>
    <source>
        <strain evidence="2">PLBJ-1</strain>
    </source>
</reference>
<evidence type="ECO:0000313" key="3">
    <source>
        <dbReference type="Proteomes" id="UP000078240"/>
    </source>
</evidence>
<feature type="region of interest" description="Disordered" evidence="1">
    <location>
        <begin position="1"/>
        <end position="57"/>
    </location>
</feature>
<feature type="compositionally biased region" description="Basic and acidic residues" evidence="1">
    <location>
        <begin position="167"/>
        <end position="183"/>
    </location>
</feature>
<protein>
    <submittedName>
        <fullName evidence="2">Uncharacterized protein</fullName>
    </submittedName>
</protein>
<feature type="region of interest" description="Disordered" evidence="1">
    <location>
        <begin position="161"/>
        <end position="191"/>
    </location>
</feature>
<evidence type="ECO:0000256" key="1">
    <source>
        <dbReference type="SAM" id="MobiDB-lite"/>
    </source>
</evidence>
<organism evidence="2 3">
    <name type="scientific">Purpureocillium lilacinum</name>
    <name type="common">Paecilomyces lilacinus</name>
    <dbReference type="NCBI Taxonomy" id="33203"/>
    <lineage>
        <taxon>Eukaryota</taxon>
        <taxon>Fungi</taxon>
        <taxon>Dikarya</taxon>
        <taxon>Ascomycota</taxon>
        <taxon>Pezizomycotina</taxon>
        <taxon>Sordariomycetes</taxon>
        <taxon>Hypocreomycetidae</taxon>
        <taxon>Hypocreales</taxon>
        <taxon>Ophiocordycipitaceae</taxon>
        <taxon>Purpureocillium</taxon>
    </lineage>
</organism>
<dbReference type="Proteomes" id="UP000078240">
    <property type="component" value="Unassembled WGS sequence"/>
</dbReference>
<accession>A0A179H8A9</accession>
<name>A0A179H8A9_PURLI</name>
<dbReference type="EMBL" id="LSBH01000001">
    <property type="protein sequence ID" value="OAQ86347.1"/>
    <property type="molecule type" value="Genomic_DNA"/>
</dbReference>
<dbReference type="AlphaFoldDB" id="A0A179H8A9"/>
<comment type="caution">
    <text evidence="2">The sequence shown here is derived from an EMBL/GenBank/DDBJ whole genome shotgun (WGS) entry which is preliminary data.</text>
</comment>
<sequence length="191" mass="20448">MLPPSPGRLRTPGGLRTPLVSIPPLQSGGARDRLRAPHRGRSAGTVTAAGPHDGDGGIKLNSSPGWFLEAIPAAARLSAVYPFEALEAAILGCSSPTIARQRHRVSGTATFQAEYMRLRQQTATDRKAQCWALDMRHVGDAVSLRRGDGARHARVEAVGASQVGPEPRPRVGEERSVERREWCARAGHGRG</sequence>
<evidence type="ECO:0000313" key="2">
    <source>
        <dbReference type="EMBL" id="OAQ86347.1"/>
    </source>
</evidence>
<proteinExistence type="predicted"/>